<gene>
    <name evidence="1" type="ordered locus">Thivi_1416</name>
</gene>
<organism evidence="1 2">
    <name type="scientific">Thiocystis violascens (strain ATCC 17096 / DSM 198 / 6111)</name>
    <name type="common">Chromatium violascens</name>
    <dbReference type="NCBI Taxonomy" id="765911"/>
    <lineage>
        <taxon>Bacteria</taxon>
        <taxon>Pseudomonadati</taxon>
        <taxon>Pseudomonadota</taxon>
        <taxon>Gammaproteobacteria</taxon>
        <taxon>Chromatiales</taxon>
        <taxon>Chromatiaceae</taxon>
        <taxon>Thiocystis</taxon>
    </lineage>
</organism>
<dbReference type="RefSeq" id="WP_014777899.1">
    <property type="nucleotide sequence ID" value="NC_018012.1"/>
</dbReference>
<dbReference type="OrthoDB" id="199233at2"/>
<evidence type="ECO:0000313" key="2">
    <source>
        <dbReference type="Proteomes" id="UP000006062"/>
    </source>
</evidence>
<dbReference type="KEGG" id="tvi:Thivi_1416"/>
<proteinExistence type="predicted"/>
<name>I3Y8V6_THIV6</name>
<dbReference type="HOGENOM" id="CLU_2953966_0_0_6"/>
<dbReference type="STRING" id="765911.Thivi_1416"/>
<dbReference type="eggNOG" id="COG0789">
    <property type="taxonomic scope" value="Bacteria"/>
</dbReference>
<dbReference type="AlphaFoldDB" id="I3Y8V6"/>
<dbReference type="Proteomes" id="UP000006062">
    <property type="component" value="Chromosome"/>
</dbReference>
<dbReference type="EMBL" id="CP003154">
    <property type="protein sequence ID" value="AFL73424.1"/>
    <property type="molecule type" value="Genomic_DNA"/>
</dbReference>
<evidence type="ECO:0000313" key="1">
    <source>
        <dbReference type="EMBL" id="AFL73424.1"/>
    </source>
</evidence>
<sequence>MPQTTMTKDQWVDLFETIGLDTATMQRWHQCFEARHPDQHQAFLEWLGIPAAEIRRIRAG</sequence>
<accession>I3Y8V6</accession>
<keyword evidence="2" id="KW-1185">Reference proteome</keyword>
<protein>
    <submittedName>
        <fullName evidence="1">Uncharacterized protein</fullName>
    </submittedName>
</protein>
<reference evidence="1 2" key="1">
    <citation type="submission" date="2012-06" db="EMBL/GenBank/DDBJ databases">
        <title>Complete sequence of Thiocystis violascens DSM 198.</title>
        <authorList>
            <consortium name="US DOE Joint Genome Institute"/>
            <person name="Lucas S."/>
            <person name="Han J."/>
            <person name="Lapidus A."/>
            <person name="Cheng J.-F."/>
            <person name="Goodwin L."/>
            <person name="Pitluck S."/>
            <person name="Peters L."/>
            <person name="Ovchinnikova G."/>
            <person name="Teshima H."/>
            <person name="Detter J.C."/>
            <person name="Han C."/>
            <person name="Tapia R."/>
            <person name="Land M."/>
            <person name="Hauser L."/>
            <person name="Kyrpides N."/>
            <person name="Ivanova N."/>
            <person name="Pagani I."/>
            <person name="Vogl K."/>
            <person name="Liu Z."/>
            <person name="Frigaard N.-U."/>
            <person name="Bryant D."/>
            <person name="Woyke T."/>
        </authorList>
    </citation>
    <scope>NUCLEOTIDE SEQUENCE [LARGE SCALE GENOMIC DNA]</scope>
    <source>
        <strain evidence="2">ATCC 17096 / DSM 198 / 6111</strain>
    </source>
</reference>